<evidence type="ECO:0000259" key="6">
    <source>
        <dbReference type="Pfam" id="PF00669"/>
    </source>
</evidence>
<evidence type="ECO:0000313" key="7">
    <source>
        <dbReference type="EMBL" id="MCL2915040.1"/>
    </source>
</evidence>
<evidence type="ECO:0000256" key="2">
    <source>
        <dbReference type="ARBA" id="ARBA00004613"/>
    </source>
</evidence>
<dbReference type="SUPFAM" id="SSF64518">
    <property type="entry name" value="Phase 1 flagellin"/>
    <property type="match status" value="1"/>
</dbReference>
<dbReference type="InterPro" id="IPR001492">
    <property type="entry name" value="Flagellin"/>
</dbReference>
<keyword evidence="7" id="KW-0282">Flagellum</keyword>
<dbReference type="Gene3D" id="1.20.1330.10">
    <property type="entry name" value="f41 fragment of flagellin, N-terminal domain"/>
    <property type="match status" value="1"/>
</dbReference>
<organism evidence="7 8">
    <name type="scientific">Shewanella corallii</name>
    <dbReference type="NCBI Taxonomy" id="560080"/>
    <lineage>
        <taxon>Bacteria</taxon>
        <taxon>Pseudomonadati</taxon>
        <taxon>Pseudomonadota</taxon>
        <taxon>Gammaproteobacteria</taxon>
        <taxon>Alteromonadales</taxon>
        <taxon>Shewanellaceae</taxon>
        <taxon>Shewanella</taxon>
    </lineage>
</organism>
<sequence>MRVAMLNMYTSNIYSMQSSLSTMAHLEQQMASSKAILRPSDDPIGTVKVLTSERHLAATEQYIDNIDSLSSSLERSETYLSGMVDLQNRMREISLLAANGSSSAEDRAAYASELTELLESMVDSVNAKDEAGNYLFSGNLTNTPAVAKDASGQYVYQGDNNHREVQTSANAWTEANVTAGEFMFANGSMDILNQTQQLIDALNDPAQGPGEAGFDNLVSDMMTTLNDSMDSFNAAITDIGGKQNSLELARGAHEEMVLFNEEVIGETEALDYPSAVSEFQMRLTALQVSQQSFVKISQLTLFNHL</sequence>
<reference evidence="7 8" key="1">
    <citation type="submission" date="2022-01" db="EMBL/GenBank/DDBJ databases">
        <title>Whole genome-based taxonomy of the Shewanellaceae.</title>
        <authorList>
            <person name="Martin-Rodriguez A.J."/>
        </authorList>
    </citation>
    <scope>NUCLEOTIDE SEQUENCE [LARGE SCALE GENOMIC DNA]</scope>
    <source>
        <strain evidence="7 8">DSM 21332</strain>
    </source>
</reference>
<accession>A0ABT0NA76</accession>
<comment type="caution">
    <text evidence="7">The sequence shown here is derived from an EMBL/GenBank/DDBJ whole genome shotgun (WGS) entry which is preliminary data.</text>
</comment>
<evidence type="ECO:0000313" key="8">
    <source>
        <dbReference type="Proteomes" id="UP001202831"/>
    </source>
</evidence>
<dbReference type="InterPro" id="IPR001029">
    <property type="entry name" value="Flagellin_N"/>
</dbReference>
<keyword evidence="4" id="KW-0964">Secreted</keyword>
<dbReference type="Pfam" id="PF00669">
    <property type="entry name" value="Flagellin_N"/>
    <property type="match status" value="1"/>
</dbReference>
<evidence type="ECO:0000256" key="4">
    <source>
        <dbReference type="ARBA" id="ARBA00022525"/>
    </source>
</evidence>
<keyword evidence="7" id="KW-0966">Cell projection</keyword>
<evidence type="ECO:0000256" key="1">
    <source>
        <dbReference type="ARBA" id="ARBA00004365"/>
    </source>
</evidence>
<keyword evidence="5" id="KW-0975">Bacterial flagellum</keyword>
<protein>
    <submittedName>
        <fullName evidence="7">Flagellar hook-associated protein FlgL</fullName>
    </submittedName>
</protein>
<keyword evidence="7" id="KW-0969">Cilium</keyword>
<dbReference type="EMBL" id="JAKIKT010000006">
    <property type="protein sequence ID" value="MCL2915040.1"/>
    <property type="molecule type" value="Genomic_DNA"/>
</dbReference>
<gene>
    <name evidence="7" type="primary">flgL</name>
    <name evidence="7" type="ORF">L2725_14865</name>
</gene>
<dbReference type="PANTHER" id="PTHR42792">
    <property type="entry name" value="FLAGELLIN"/>
    <property type="match status" value="1"/>
</dbReference>
<dbReference type="PANTHER" id="PTHR42792:SF1">
    <property type="entry name" value="FLAGELLAR HOOK-ASSOCIATED PROTEIN 3"/>
    <property type="match status" value="1"/>
</dbReference>
<dbReference type="Proteomes" id="UP001202831">
    <property type="component" value="Unassembled WGS sequence"/>
</dbReference>
<keyword evidence="8" id="KW-1185">Reference proteome</keyword>
<comment type="similarity">
    <text evidence="3">Belongs to the bacterial flagellin family.</text>
</comment>
<dbReference type="RefSeq" id="WP_249249659.1">
    <property type="nucleotide sequence ID" value="NZ_JAKIKT010000006.1"/>
</dbReference>
<dbReference type="InterPro" id="IPR013384">
    <property type="entry name" value="Flagell_FlgL"/>
</dbReference>
<feature type="domain" description="Flagellin N-terminal" evidence="6">
    <location>
        <begin position="7"/>
        <end position="139"/>
    </location>
</feature>
<evidence type="ECO:0000256" key="5">
    <source>
        <dbReference type="ARBA" id="ARBA00023143"/>
    </source>
</evidence>
<evidence type="ECO:0000256" key="3">
    <source>
        <dbReference type="ARBA" id="ARBA00005709"/>
    </source>
</evidence>
<proteinExistence type="inferred from homology"/>
<comment type="subcellular location">
    <subcellularLocation>
        <location evidence="1">Bacterial flagellum</location>
    </subcellularLocation>
    <subcellularLocation>
        <location evidence="2">Secreted</location>
    </subcellularLocation>
</comment>
<dbReference type="NCBIfam" id="TIGR02550">
    <property type="entry name" value="flagell_flgL"/>
    <property type="match status" value="1"/>
</dbReference>
<name>A0ABT0NA76_9GAMM</name>